<dbReference type="EMBL" id="VSRR010002103">
    <property type="protein sequence ID" value="MPC29618.1"/>
    <property type="molecule type" value="Genomic_DNA"/>
</dbReference>
<comment type="caution">
    <text evidence="1">The sequence shown here is derived from an EMBL/GenBank/DDBJ whole genome shotgun (WGS) entry which is preliminary data.</text>
</comment>
<dbReference type="AlphaFoldDB" id="A0A5B7E7A1"/>
<accession>A0A5B7E7A1</accession>
<reference evidence="1 2" key="1">
    <citation type="submission" date="2019-05" db="EMBL/GenBank/DDBJ databases">
        <title>Another draft genome of Portunus trituberculatus and its Hox gene families provides insights of decapod evolution.</title>
        <authorList>
            <person name="Jeong J.-H."/>
            <person name="Song I."/>
            <person name="Kim S."/>
            <person name="Choi T."/>
            <person name="Kim D."/>
            <person name="Ryu S."/>
            <person name="Kim W."/>
        </authorList>
    </citation>
    <scope>NUCLEOTIDE SEQUENCE [LARGE SCALE GENOMIC DNA]</scope>
    <source>
        <tissue evidence="1">Muscle</tissue>
    </source>
</reference>
<evidence type="ECO:0000313" key="2">
    <source>
        <dbReference type="Proteomes" id="UP000324222"/>
    </source>
</evidence>
<evidence type="ECO:0000313" key="1">
    <source>
        <dbReference type="EMBL" id="MPC29618.1"/>
    </source>
</evidence>
<keyword evidence="2" id="KW-1185">Reference proteome</keyword>
<name>A0A5B7E7A1_PORTR</name>
<proteinExistence type="predicted"/>
<gene>
    <name evidence="1" type="ORF">E2C01_022860</name>
</gene>
<dbReference type="Proteomes" id="UP000324222">
    <property type="component" value="Unassembled WGS sequence"/>
</dbReference>
<organism evidence="1 2">
    <name type="scientific">Portunus trituberculatus</name>
    <name type="common">Swimming crab</name>
    <name type="synonym">Neptunus trituberculatus</name>
    <dbReference type="NCBI Taxonomy" id="210409"/>
    <lineage>
        <taxon>Eukaryota</taxon>
        <taxon>Metazoa</taxon>
        <taxon>Ecdysozoa</taxon>
        <taxon>Arthropoda</taxon>
        <taxon>Crustacea</taxon>
        <taxon>Multicrustacea</taxon>
        <taxon>Malacostraca</taxon>
        <taxon>Eumalacostraca</taxon>
        <taxon>Eucarida</taxon>
        <taxon>Decapoda</taxon>
        <taxon>Pleocyemata</taxon>
        <taxon>Brachyura</taxon>
        <taxon>Eubrachyura</taxon>
        <taxon>Portunoidea</taxon>
        <taxon>Portunidae</taxon>
        <taxon>Portuninae</taxon>
        <taxon>Portunus</taxon>
    </lineage>
</organism>
<sequence>MGTVQGEERVGSFKRNKGLGGVVGGMALCLQLVLSHEASGERGSRKRVGIRNDVRVQRVQVKEHVVE</sequence>
<protein>
    <submittedName>
        <fullName evidence="1">Uncharacterized protein</fullName>
    </submittedName>
</protein>